<dbReference type="Pfam" id="PF01535">
    <property type="entry name" value="PPR"/>
    <property type="match status" value="3"/>
</dbReference>
<dbReference type="AlphaFoldDB" id="A0A498KNL1"/>
<dbReference type="GO" id="GO:0009451">
    <property type="term" value="P:RNA modification"/>
    <property type="evidence" value="ECO:0007669"/>
    <property type="project" value="InterPro"/>
</dbReference>
<name>A0A498KNL1_MALDO</name>
<feature type="non-terminal residue" evidence="2">
    <location>
        <position position="1"/>
    </location>
</feature>
<dbReference type="PANTHER" id="PTHR47926:SF533">
    <property type="entry name" value="DYW DOMAIN-CONTAINING PROTEIN"/>
    <property type="match status" value="1"/>
</dbReference>
<dbReference type="NCBIfam" id="TIGR00756">
    <property type="entry name" value="PPR"/>
    <property type="match status" value="1"/>
</dbReference>
<dbReference type="InterPro" id="IPR011990">
    <property type="entry name" value="TPR-like_helical_dom_sf"/>
</dbReference>
<evidence type="ECO:0000313" key="2">
    <source>
        <dbReference type="EMBL" id="RXI09720.1"/>
    </source>
</evidence>
<dbReference type="Gene3D" id="1.25.40.10">
    <property type="entry name" value="Tetratricopeptide repeat domain"/>
    <property type="match status" value="1"/>
</dbReference>
<evidence type="ECO:0000313" key="3">
    <source>
        <dbReference type="Proteomes" id="UP000290289"/>
    </source>
</evidence>
<dbReference type="PANTHER" id="PTHR47926">
    <property type="entry name" value="PENTATRICOPEPTIDE REPEAT-CONTAINING PROTEIN"/>
    <property type="match status" value="1"/>
</dbReference>
<evidence type="ECO:0008006" key="4">
    <source>
        <dbReference type="Google" id="ProtNLM"/>
    </source>
</evidence>
<protein>
    <recommendedName>
        <fullName evidence="4">Pentatricopeptide repeat-containing protein</fullName>
    </recommendedName>
</protein>
<comment type="caution">
    <text evidence="2">The sequence shown here is derived from an EMBL/GenBank/DDBJ whole genome shotgun (WGS) entry which is preliminary data.</text>
</comment>
<proteinExistence type="predicted"/>
<evidence type="ECO:0000256" key="1">
    <source>
        <dbReference type="ARBA" id="ARBA00022737"/>
    </source>
</evidence>
<dbReference type="EMBL" id="RDQH01000213">
    <property type="protein sequence ID" value="RXI09720.1"/>
    <property type="molecule type" value="Genomic_DNA"/>
</dbReference>
<gene>
    <name evidence="2" type="ORF">DVH24_026864</name>
</gene>
<dbReference type="InterPro" id="IPR002885">
    <property type="entry name" value="PPR_rpt"/>
</dbReference>
<sequence length="163" mass="18372">VISRVANLARVEWGEQLHAHVLLRGLISLLFVGNSIVTMYTKCGRLASGSKYNSMSNDFGINLAKEHYSCMVDLLCRVGRLSKAEDMIKSMLFQHDDVVWSTLLRACGLHGDVDCGRCVADEILKLDPSFAKGKWREAEEVRKMMRSKGVIKEPGWSWIKVKD</sequence>
<dbReference type="Proteomes" id="UP000290289">
    <property type="component" value="Unassembled WGS sequence"/>
</dbReference>
<dbReference type="GO" id="GO:0003723">
    <property type="term" value="F:RNA binding"/>
    <property type="evidence" value="ECO:0007669"/>
    <property type="project" value="InterPro"/>
</dbReference>
<keyword evidence="3" id="KW-1185">Reference proteome</keyword>
<keyword evidence="1" id="KW-0677">Repeat</keyword>
<accession>A0A498KNL1</accession>
<organism evidence="2 3">
    <name type="scientific">Malus domestica</name>
    <name type="common">Apple</name>
    <name type="synonym">Pyrus malus</name>
    <dbReference type="NCBI Taxonomy" id="3750"/>
    <lineage>
        <taxon>Eukaryota</taxon>
        <taxon>Viridiplantae</taxon>
        <taxon>Streptophyta</taxon>
        <taxon>Embryophyta</taxon>
        <taxon>Tracheophyta</taxon>
        <taxon>Spermatophyta</taxon>
        <taxon>Magnoliopsida</taxon>
        <taxon>eudicotyledons</taxon>
        <taxon>Gunneridae</taxon>
        <taxon>Pentapetalae</taxon>
        <taxon>rosids</taxon>
        <taxon>fabids</taxon>
        <taxon>Rosales</taxon>
        <taxon>Rosaceae</taxon>
        <taxon>Amygdaloideae</taxon>
        <taxon>Maleae</taxon>
        <taxon>Malus</taxon>
    </lineage>
</organism>
<dbReference type="InterPro" id="IPR046960">
    <property type="entry name" value="PPR_At4g14850-like_plant"/>
</dbReference>
<reference evidence="2 3" key="1">
    <citation type="submission" date="2018-10" db="EMBL/GenBank/DDBJ databases">
        <title>A high-quality apple genome assembly.</title>
        <authorList>
            <person name="Hu J."/>
        </authorList>
    </citation>
    <scope>NUCLEOTIDE SEQUENCE [LARGE SCALE GENOMIC DNA]</scope>
    <source>
        <strain evidence="3">cv. HFTH1</strain>
        <tissue evidence="2">Young leaf</tissue>
    </source>
</reference>